<gene>
    <name evidence="3" type="ORF">DIW15_04510</name>
</gene>
<dbReference type="GO" id="GO:0004521">
    <property type="term" value="F:RNA endonuclease activity"/>
    <property type="evidence" value="ECO:0007669"/>
    <property type="project" value="TreeGrafter"/>
</dbReference>
<dbReference type="Proteomes" id="UP000262195">
    <property type="component" value="Unassembled WGS sequence"/>
</dbReference>
<dbReference type="EMBL" id="DQHO01000028">
    <property type="protein sequence ID" value="HCS93953.1"/>
    <property type="molecule type" value="Genomic_DNA"/>
</dbReference>
<evidence type="ECO:0000313" key="4">
    <source>
        <dbReference type="Proteomes" id="UP000262195"/>
    </source>
</evidence>
<keyword evidence="2" id="KW-1277">Toxin-antitoxin system</keyword>
<dbReference type="InterPro" id="IPR003477">
    <property type="entry name" value="PemK-like"/>
</dbReference>
<proteinExistence type="inferred from homology"/>
<evidence type="ECO:0000313" key="3">
    <source>
        <dbReference type="EMBL" id="HCS93953.1"/>
    </source>
</evidence>
<name>A0A3D4S567_9ENTE</name>
<dbReference type="PANTHER" id="PTHR33988:SF3">
    <property type="entry name" value="ENDORIBONUCLEASE TOXIN CHPB-RELATED"/>
    <property type="match status" value="1"/>
</dbReference>
<dbReference type="AlphaFoldDB" id="A0A3D4S567"/>
<dbReference type="InterPro" id="IPR011067">
    <property type="entry name" value="Plasmid_toxin/cell-grow_inhib"/>
</dbReference>
<sequence length="120" mass="13575">MVRVPKQGDIILLNTAPRSGHEQTGRRPYIVLSHDVVANFSNVVIVAPISTTTRDYPLYVPIDSSYNMKTCGKVLLDQLTAIDYEARDCQFLEMASDSCIEDLLRKVKTVFQKVDRDQRA</sequence>
<reference evidence="3 4" key="1">
    <citation type="journal article" date="2018" name="Nat. Biotechnol.">
        <title>A standardized bacterial taxonomy based on genome phylogeny substantially revises the tree of life.</title>
        <authorList>
            <person name="Parks D.H."/>
            <person name="Chuvochina M."/>
            <person name="Waite D.W."/>
            <person name="Rinke C."/>
            <person name="Skarshewski A."/>
            <person name="Chaumeil P.A."/>
            <person name="Hugenholtz P."/>
        </authorList>
    </citation>
    <scope>NUCLEOTIDE SEQUENCE [LARGE SCALE GENOMIC DNA]</scope>
    <source>
        <strain evidence="3">UBA11306</strain>
    </source>
</reference>
<dbReference type="SUPFAM" id="SSF50118">
    <property type="entry name" value="Cell growth inhibitor/plasmid maintenance toxic component"/>
    <property type="match status" value="1"/>
</dbReference>
<organism evidence="3 4">
    <name type="scientific">Bavariicoccus seileri</name>
    <dbReference type="NCBI Taxonomy" id="549685"/>
    <lineage>
        <taxon>Bacteria</taxon>
        <taxon>Bacillati</taxon>
        <taxon>Bacillota</taxon>
        <taxon>Bacilli</taxon>
        <taxon>Lactobacillales</taxon>
        <taxon>Enterococcaceae</taxon>
        <taxon>Bavariicoccus</taxon>
    </lineage>
</organism>
<dbReference type="GO" id="GO:0016075">
    <property type="term" value="P:rRNA catabolic process"/>
    <property type="evidence" value="ECO:0007669"/>
    <property type="project" value="TreeGrafter"/>
</dbReference>
<dbReference type="Pfam" id="PF02452">
    <property type="entry name" value="PemK_toxin"/>
    <property type="match status" value="1"/>
</dbReference>
<comment type="similarity">
    <text evidence="1">Belongs to the PemK/MazF family.</text>
</comment>
<evidence type="ECO:0000256" key="1">
    <source>
        <dbReference type="ARBA" id="ARBA00007521"/>
    </source>
</evidence>
<evidence type="ECO:0000256" key="2">
    <source>
        <dbReference type="ARBA" id="ARBA00022649"/>
    </source>
</evidence>
<comment type="caution">
    <text evidence="3">The sequence shown here is derived from an EMBL/GenBank/DDBJ whole genome shotgun (WGS) entry which is preliminary data.</text>
</comment>
<dbReference type="Gene3D" id="2.30.30.110">
    <property type="match status" value="1"/>
</dbReference>
<accession>A0A3D4S567</accession>
<dbReference type="PANTHER" id="PTHR33988">
    <property type="entry name" value="ENDORIBONUCLEASE MAZF-RELATED"/>
    <property type="match status" value="1"/>
</dbReference>
<dbReference type="GO" id="GO:0006402">
    <property type="term" value="P:mRNA catabolic process"/>
    <property type="evidence" value="ECO:0007669"/>
    <property type="project" value="TreeGrafter"/>
</dbReference>
<dbReference type="STRING" id="1121105.GCA_000421665_01137"/>
<dbReference type="GO" id="GO:0003677">
    <property type="term" value="F:DNA binding"/>
    <property type="evidence" value="ECO:0007669"/>
    <property type="project" value="InterPro"/>
</dbReference>
<protein>
    <submittedName>
        <fullName evidence="3">Type II toxin-antitoxin system PemK/MazF family toxin</fullName>
    </submittedName>
</protein>